<evidence type="ECO:0000313" key="2">
    <source>
        <dbReference type="EMBL" id="EEH65905.1"/>
    </source>
</evidence>
<feature type="compositionally biased region" description="Low complexity" evidence="1">
    <location>
        <begin position="1"/>
        <end position="26"/>
    </location>
</feature>
<feature type="compositionally biased region" description="Basic and acidic residues" evidence="1">
    <location>
        <begin position="72"/>
        <end position="86"/>
    </location>
</feature>
<evidence type="ECO:0000313" key="3">
    <source>
        <dbReference type="Proteomes" id="UP000004778"/>
    </source>
</evidence>
<gene>
    <name evidence="2" type="ORF">HMPREF0058_1271</name>
</gene>
<name>C0W5X7_9ACTO</name>
<organism evidence="2 3">
    <name type="scientific">Actinomyces urogenitalis DSM 15434</name>
    <dbReference type="NCBI Taxonomy" id="525246"/>
    <lineage>
        <taxon>Bacteria</taxon>
        <taxon>Bacillati</taxon>
        <taxon>Actinomycetota</taxon>
        <taxon>Actinomycetes</taxon>
        <taxon>Actinomycetales</taxon>
        <taxon>Actinomycetaceae</taxon>
        <taxon>Actinomyces</taxon>
    </lineage>
</organism>
<proteinExistence type="predicted"/>
<dbReference type="EMBL" id="ACFH01000096">
    <property type="protein sequence ID" value="EEH65905.1"/>
    <property type="molecule type" value="Genomic_DNA"/>
</dbReference>
<protein>
    <submittedName>
        <fullName evidence="2">Uncharacterized protein</fullName>
    </submittedName>
</protein>
<feature type="region of interest" description="Disordered" evidence="1">
    <location>
        <begin position="1"/>
        <end position="124"/>
    </location>
</feature>
<feature type="compositionally biased region" description="Acidic residues" evidence="1">
    <location>
        <begin position="93"/>
        <end position="102"/>
    </location>
</feature>
<accession>C0W5X7</accession>
<sequence>MTTPDAVPAPDPQAASSAPGAAPLSAFLGGWARAQQSRSLPSHAAGGGPAPQVPQADGAHAQTEQPQDTALDEEHVFEVADPRDFADDAGPQYEDEDFDAPGEGDGVAAGAPSARLAPAEAPAN</sequence>
<keyword evidence="3" id="KW-1185">Reference proteome</keyword>
<dbReference type="AlphaFoldDB" id="C0W5X7"/>
<dbReference type="Proteomes" id="UP000004778">
    <property type="component" value="Unassembled WGS sequence"/>
</dbReference>
<reference evidence="2 3" key="1">
    <citation type="submission" date="2009-01" db="EMBL/GenBank/DDBJ databases">
        <authorList>
            <person name="Qin X."/>
            <person name="Bachman B."/>
            <person name="Battles P."/>
            <person name="Bell A."/>
            <person name="Bess C."/>
            <person name="Bickham C."/>
            <person name="Chaboub L."/>
            <person name="Chen D."/>
            <person name="Coyle M."/>
            <person name="Deiros D.R."/>
            <person name="Dinh H."/>
            <person name="Forbes L."/>
            <person name="Fowler G."/>
            <person name="Francisco L."/>
            <person name="Fu Q."/>
            <person name="Gubbala S."/>
            <person name="Hale W."/>
            <person name="Han Y."/>
            <person name="Hemphill L."/>
            <person name="Highlander S.K."/>
            <person name="Hirani K."/>
            <person name="Hogues M."/>
            <person name="Jackson L."/>
            <person name="Jakkamsetti A."/>
            <person name="Javaid M."/>
            <person name="Jiang H."/>
            <person name="Korchina V."/>
            <person name="Kovar C."/>
            <person name="Lara F."/>
            <person name="Lee S."/>
            <person name="Mata R."/>
            <person name="Mathew T."/>
            <person name="Moen C."/>
            <person name="Morales K."/>
            <person name="Munidasa M."/>
            <person name="Nazareth L."/>
            <person name="Ngo R."/>
            <person name="Nguyen L."/>
            <person name="Okwuonu G."/>
            <person name="Ongeri F."/>
            <person name="Patil S."/>
            <person name="Petrosino J."/>
            <person name="Pham C."/>
            <person name="Pham P."/>
            <person name="Pu L.-L."/>
            <person name="Puazo M."/>
            <person name="Raj R."/>
            <person name="Reid J."/>
            <person name="Rouhana J."/>
            <person name="Saada N."/>
            <person name="Shang Y."/>
            <person name="Simmons D."/>
            <person name="Thornton R."/>
            <person name="Warren J."/>
            <person name="Weissenberger G."/>
            <person name="Zhang J."/>
            <person name="Zhang L."/>
            <person name="Zhou C."/>
            <person name="Zhu D."/>
            <person name="Muzny D."/>
            <person name="Worley K."/>
            <person name="Gibbs R."/>
        </authorList>
    </citation>
    <scope>NUCLEOTIDE SEQUENCE [LARGE SCALE GENOMIC DNA]</scope>
    <source>
        <strain evidence="2 3">DSM 15434</strain>
    </source>
</reference>
<feature type="compositionally biased region" description="Low complexity" evidence="1">
    <location>
        <begin position="108"/>
        <end position="124"/>
    </location>
</feature>
<dbReference type="eggNOG" id="ENOG5031IK5">
    <property type="taxonomic scope" value="Bacteria"/>
</dbReference>
<feature type="non-terminal residue" evidence="2">
    <location>
        <position position="124"/>
    </location>
</feature>
<dbReference type="HOGENOM" id="CLU_2008597_0_0_11"/>
<evidence type="ECO:0000256" key="1">
    <source>
        <dbReference type="SAM" id="MobiDB-lite"/>
    </source>
</evidence>
<comment type="caution">
    <text evidence="2">The sequence shown here is derived from an EMBL/GenBank/DDBJ whole genome shotgun (WGS) entry which is preliminary data.</text>
</comment>